<evidence type="ECO:0000313" key="3">
    <source>
        <dbReference type="Proteomes" id="UP000275385"/>
    </source>
</evidence>
<feature type="compositionally biased region" description="Low complexity" evidence="1">
    <location>
        <begin position="147"/>
        <end position="166"/>
    </location>
</feature>
<evidence type="ECO:0000256" key="1">
    <source>
        <dbReference type="SAM" id="MobiDB-lite"/>
    </source>
</evidence>
<sequence length="166" mass="17947">MNRIGSPTNFRHTVPFVLSILLMGRQVYNSLVLPLCFELLSSLFPIASSTLFLKPSSLLSLVRFYVPSLHPHIRLNLHNFTLHSINMSSSGAGAATPALANGAGNKLRSHLEAHPLTFHVKTGNSKWQCQLLHKNALERQRATRTNTSSSSASGTSSSSASSVGSH</sequence>
<reference evidence="2 3" key="1">
    <citation type="submission" date="2018-08" db="EMBL/GenBank/DDBJ databases">
        <title>Draft genome of the lignicolous fungus Coniochaeta pulveracea.</title>
        <authorList>
            <person name="Borstlap C.J."/>
            <person name="De Witt R.N."/>
            <person name="Botha A."/>
            <person name="Volschenk H."/>
        </authorList>
    </citation>
    <scope>NUCLEOTIDE SEQUENCE [LARGE SCALE GENOMIC DNA]</scope>
    <source>
        <strain evidence="2 3">CAB683</strain>
    </source>
</reference>
<accession>A0A420YDK2</accession>
<protein>
    <submittedName>
        <fullName evidence="2">Uncharacterized protein</fullName>
    </submittedName>
</protein>
<dbReference type="AlphaFoldDB" id="A0A420YDK2"/>
<organism evidence="2 3">
    <name type="scientific">Coniochaeta pulveracea</name>
    <dbReference type="NCBI Taxonomy" id="177199"/>
    <lineage>
        <taxon>Eukaryota</taxon>
        <taxon>Fungi</taxon>
        <taxon>Dikarya</taxon>
        <taxon>Ascomycota</taxon>
        <taxon>Pezizomycotina</taxon>
        <taxon>Sordariomycetes</taxon>
        <taxon>Sordariomycetidae</taxon>
        <taxon>Coniochaetales</taxon>
        <taxon>Coniochaetaceae</taxon>
        <taxon>Coniochaeta</taxon>
    </lineage>
</organism>
<proteinExistence type="predicted"/>
<dbReference type="EMBL" id="QVQW01000018">
    <property type="protein sequence ID" value="RKU45790.1"/>
    <property type="molecule type" value="Genomic_DNA"/>
</dbReference>
<dbReference type="OrthoDB" id="5221152at2759"/>
<evidence type="ECO:0000313" key="2">
    <source>
        <dbReference type="EMBL" id="RKU45790.1"/>
    </source>
</evidence>
<name>A0A420YDK2_9PEZI</name>
<dbReference type="Proteomes" id="UP000275385">
    <property type="component" value="Unassembled WGS sequence"/>
</dbReference>
<comment type="caution">
    <text evidence="2">The sequence shown here is derived from an EMBL/GenBank/DDBJ whole genome shotgun (WGS) entry which is preliminary data.</text>
</comment>
<keyword evidence="3" id="KW-1185">Reference proteome</keyword>
<feature type="region of interest" description="Disordered" evidence="1">
    <location>
        <begin position="139"/>
        <end position="166"/>
    </location>
</feature>
<gene>
    <name evidence="2" type="ORF">DL546_004093</name>
</gene>